<evidence type="ECO:0000313" key="2">
    <source>
        <dbReference type="Proteomes" id="UP000008909"/>
    </source>
</evidence>
<dbReference type="AlphaFoldDB" id="G7Y9A0"/>
<reference key="2">
    <citation type="submission" date="2011-10" db="EMBL/GenBank/DDBJ databases">
        <title>The genome and transcriptome sequence of Clonorchis sinensis provide insights into the carcinogenic liver fluke.</title>
        <authorList>
            <person name="Wang X."/>
            <person name="Huang Y."/>
            <person name="Chen W."/>
            <person name="Liu H."/>
            <person name="Guo L."/>
            <person name="Chen Y."/>
            <person name="Luo F."/>
            <person name="Zhou W."/>
            <person name="Sun J."/>
            <person name="Mao Q."/>
            <person name="Liang P."/>
            <person name="Zhou C."/>
            <person name="Tian Y."/>
            <person name="Men J."/>
            <person name="Lv X."/>
            <person name="Huang L."/>
            <person name="Zhou J."/>
            <person name="Hu Y."/>
            <person name="Li R."/>
            <person name="Zhang F."/>
            <person name="Lei H."/>
            <person name="Li X."/>
            <person name="Hu X."/>
            <person name="Liang C."/>
            <person name="Xu J."/>
            <person name="Wu Z."/>
            <person name="Yu X."/>
        </authorList>
    </citation>
    <scope>NUCLEOTIDE SEQUENCE</scope>
    <source>
        <strain>Henan</strain>
    </source>
</reference>
<organism evidence="1 2">
    <name type="scientific">Clonorchis sinensis</name>
    <name type="common">Chinese liver fluke</name>
    <dbReference type="NCBI Taxonomy" id="79923"/>
    <lineage>
        <taxon>Eukaryota</taxon>
        <taxon>Metazoa</taxon>
        <taxon>Spiralia</taxon>
        <taxon>Lophotrochozoa</taxon>
        <taxon>Platyhelminthes</taxon>
        <taxon>Trematoda</taxon>
        <taxon>Digenea</taxon>
        <taxon>Opisthorchiida</taxon>
        <taxon>Opisthorchiata</taxon>
        <taxon>Opisthorchiidae</taxon>
        <taxon>Clonorchis</taxon>
    </lineage>
</organism>
<sequence>MGQRNVIGYTEVEPIQERALRIQQKENEVFLEHYNRLNLLLGPERPDRCPCRRIKATIFVAAGLTTDELEEFIALLKYSAPSSKIRRYVADRCDDMSAVIAKLRKCGRSPSMESKGGSFGHLRFTQHIALFRRFAHVVNFAATHWMSRPDGSDVHCTFYATRRYHSGLYSLLISGASEIDYYITVIAAATSPAHYVQKNFGFIHQLVLYDVSRNGRTFTHDCPSALLGAENTDAHSLPGQTVPRICALIQVHITR</sequence>
<accession>G7Y9A0</accession>
<dbReference type="EMBL" id="DF142966">
    <property type="protein sequence ID" value="GAA49545.1"/>
    <property type="molecule type" value="Genomic_DNA"/>
</dbReference>
<name>G7Y9A0_CLOSI</name>
<reference evidence="1" key="1">
    <citation type="journal article" date="2011" name="Genome Biol.">
        <title>The draft genome of the carcinogenic human liver fluke Clonorchis sinensis.</title>
        <authorList>
            <person name="Wang X."/>
            <person name="Chen W."/>
            <person name="Huang Y."/>
            <person name="Sun J."/>
            <person name="Men J."/>
            <person name="Liu H."/>
            <person name="Luo F."/>
            <person name="Guo L."/>
            <person name="Lv X."/>
            <person name="Deng C."/>
            <person name="Zhou C."/>
            <person name="Fan Y."/>
            <person name="Li X."/>
            <person name="Huang L."/>
            <person name="Hu Y."/>
            <person name="Liang C."/>
            <person name="Hu X."/>
            <person name="Xu J."/>
            <person name="Yu X."/>
        </authorList>
    </citation>
    <scope>NUCLEOTIDE SEQUENCE [LARGE SCALE GENOMIC DNA]</scope>
    <source>
        <strain evidence="1">Henan</strain>
    </source>
</reference>
<evidence type="ECO:0000313" key="1">
    <source>
        <dbReference type="EMBL" id="GAA49545.1"/>
    </source>
</evidence>
<protein>
    <submittedName>
        <fullName evidence="1">Uncharacterized protein</fullName>
    </submittedName>
</protein>
<dbReference type="Proteomes" id="UP000008909">
    <property type="component" value="Unassembled WGS sequence"/>
</dbReference>
<proteinExistence type="predicted"/>
<keyword evidence="2" id="KW-1185">Reference proteome</keyword>
<gene>
    <name evidence="1" type="ORF">CLF_103209</name>
</gene>